<gene>
    <name evidence="2" type="ORF">ROR02_18530</name>
</gene>
<dbReference type="OrthoDB" id="9801841at2"/>
<organism evidence="2 3">
    <name type="scientific">Pararhodospirillum oryzae</name>
    <dbReference type="NCBI Taxonomy" id="478448"/>
    <lineage>
        <taxon>Bacteria</taxon>
        <taxon>Pseudomonadati</taxon>
        <taxon>Pseudomonadota</taxon>
        <taxon>Alphaproteobacteria</taxon>
        <taxon>Rhodospirillales</taxon>
        <taxon>Rhodospirillaceae</taxon>
        <taxon>Pararhodospirillum</taxon>
    </lineage>
</organism>
<dbReference type="CDD" id="cd00198">
    <property type="entry name" value="vWFA"/>
    <property type="match status" value="1"/>
</dbReference>
<dbReference type="Gene3D" id="3.40.50.410">
    <property type="entry name" value="von Willebrand factor, type A domain"/>
    <property type="match status" value="1"/>
</dbReference>
<dbReference type="PROSITE" id="PS50234">
    <property type="entry name" value="VWFA"/>
    <property type="match status" value="1"/>
</dbReference>
<sequence>MTTGHDHPINRNRHPWARVLALVLILMGGAGGLEPRLAQAAPLLIPGKTTLYQRILTRPGAVIVTTPDSGREVARPHAFSAYYVFQVVNRGATDWLAVGPSQRGEPIGWIARNKTVEWRSTIILTFTPAVGRQPTLFFDTEAAARAVAESPDLDRMIGPLVADTRAGRPPAGSGIISIEPRELVDFDSRFYLLPVLEARQVMLDSGYRATLTRVASIPTDETREPSREPYRVGIVFVIDSTKSMQPYIDRTREAVRRIFSSVRASDIADKVSFGAVEFRDSVEAVPGLGFVSRVVAPLRLPPDHEDFLRRLDTIQATSVSSQGFQEDGLAGVMAAVRLDEWKNFAGKYIIYFSDADMREPPDPLATTGYVADHVNKLAKENKIGIFSLLLATPQGENSHRRAEQQMRALSHWDGAGTQPFYRVPDGNLADFGPRIDRLTENLIGQVREAAGGASPDLRDADALTLAAHDMGQAMRLAWLGRVRGTAAPDILEAWAPDIALDNPDNKAFTIQILLTKNQLSRLRDALTLVLEAGQTTLHTRPDQFFDQLRLVVGRAMREGTVDLPDPSRITALGDLMGEYLDGLPYQSELTGITPDRWRLMGASEQDLAVVRIRSKLRAYQEIHDNADLWRPLVDGAPDDEKVAAIPLSLLP</sequence>
<dbReference type="InterPro" id="IPR002035">
    <property type="entry name" value="VWF_A"/>
</dbReference>
<keyword evidence="2" id="KW-0808">Transferase</keyword>
<evidence type="ECO:0000313" key="2">
    <source>
        <dbReference type="EMBL" id="GEO81722.1"/>
    </source>
</evidence>
<dbReference type="AlphaFoldDB" id="A0A512H8F1"/>
<dbReference type="InterPro" id="IPR036465">
    <property type="entry name" value="vWFA_dom_sf"/>
</dbReference>
<dbReference type="Proteomes" id="UP000321567">
    <property type="component" value="Unassembled WGS sequence"/>
</dbReference>
<dbReference type="RefSeq" id="WP_147163750.1">
    <property type="nucleotide sequence ID" value="NZ_BJZO01000046.1"/>
</dbReference>
<accession>A0A512H8F1</accession>
<dbReference type="GO" id="GO:0004674">
    <property type="term" value="F:protein serine/threonine kinase activity"/>
    <property type="evidence" value="ECO:0007669"/>
    <property type="project" value="UniProtKB-KW"/>
</dbReference>
<protein>
    <submittedName>
        <fullName evidence="2">Serine/threonine protein kinase</fullName>
    </submittedName>
</protein>
<reference evidence="2 3" key="1">
    <citation type="submission" date="2019-07" db="EMBL/GenBank/DDBJ databases">
        <title>Whole genome shotgun sequence of Rhodospirillum oryzae NBRC 107573.</title>
        <authorList>
            <person name="Hosoyama A."/>
            <person name="Uohara A."/>
            <person name="Ohji S."/>
            <person name="Ichikawa N."/>
        </authorList>
    </citation>
    <scope>NUCLEOTIDE SEQUENCE [LARGE SCALE GENOMIC DNA]</scope>
    <source>
        <strain evidence="2 3">NBRC 107573</strain>
    </source>
</reference>
<keyword evidence="2" id="KW-0418">Kinase</keyword>
<keyword evidence="2" id="KW-0723">Serine/threonine-protein kinase</keyword>
<keyword evidence="3" id="KW-1185">Reference proteome</keyword>
<proteinExistence type="predicted"/>
<evidence type="ECO:0000313" key="3">
    <source>
        <dbReference type="Proteomes" id="UP000321567"/>
    </source>
</evidence>
<dbReference type="EMBL" id="BJZO01000046">
    <property type="protein sequence ID" value="GEO81722.1"/>
    <property type="molecule type" value="Genomic_DNA"/>
</dbReference>
<comment type="caution">
    <text evidence="2">The sequence shown here is derived from an EMBL/GenBank/DDBJ whole genome shotgun (WGS) entry which is preliminary data.</text>
</comment>
<evidence type="ECO:0000259" key="1">
    <source>
        <dbReference type="PROSITE" id="PS50234"/>
    </source>
</evidence>
<dbReference type="SUPFAM" id="SSF53300">
    <property type="entry name" value="vWA-like"/>
    <property type="match status" value="1"/>
</dbReference>
<feature type="domain" description="VWFA" evidence="1">
    <location>
        <begin position="233"/>
        <end position="442"/>
    </location>
</feature>
<name>A0A512H8F1_9PROT</name>